<accession>A0AAD4LF14</accession>
<proteinExistence type="predicted"/>
<evidence type="ECO:0000313" key="2">
    <source>
        <dbReference type="Proteomes" id="UP001201163"/>
    </source>
</evidence>
<comment type="caution">
    <text evidence="1">The sequence shown here is derived from an EMBL/GenBank/DDBJ whole genome shotgun (WGS) entry which is preliminary data.</text>
</comment>
<name>A0AAD4LF14_9AGAM</name>
<protein>
    <submittedName>
        <fullName evidence="1">Uncharacterized protein</fullName>
    </submittedName>
</protein>
<dbReference type="Proteomes" id="UP001201163">
    <property type="component" value="Unassembled WGS sequence"/>
</dbReference>
<keyword evidence="2" id="KW-1185">Reference proteome</keyword>
<evidence type="ECO:0000313" key="1">
    <source>
        <dbReference type="EMBL" id="KAH8987191.1"/>
    </source>
</evidence>
<dbReference type="EMBL" id="JAKELL010000049">
    <property type="protein sequence ID" value="KAH8987191.1"/>
    <property type="molecule type" value="Genomic_DNA"/>
</dbReference>
<sequence>MPHTRHYLQFPIMRSLSPGEQFFYKEENQLETAGLFPLFVFALNQQLAPVPHSLIHILLAPIFASTGANQMQYQVPTISIRFRLFQPAATHALHSRTGQTLAHAHPRFRSHMPPLDTRKLRSSLQQRSPCNSTREVWRLTATLRVTAERAAYQMSPTCGLRRRTEKGRRDLGVRNPCGGLCECRISTATSALHIGSPVCGRISEPKVLAMTT</sequence>
<reference evidence="1" key="1">
    <citation type="submission" date="2022-01" db="EMBL/GenBank/DDBJ databases">
        <title>Comparative genomics reveals a dynamic genome evolution in the ectomycorrhizal milk-cap (Lactarius) mushrooms.</title>
        <authorList>
            <consortium name="DOE Joint Genome Institute"/>
            <person name="Lebreton A."/>
            <person name="Tang N."/>
            <person name="Kuo A."/>
            <person name="LaButti K."/>
            <person name="Drula E."/>
            <person name="Barry K."/>
            <person name="Clum A."/>
            <person name="Lipzen A."/>
            <person name="Mousain D."/>
            <person name="Ng V."/>
            <person name="Wang R."/>
            <person name="Wang X."/>
            <person name="Dai Y."/>
            <person name="Henrissat B."/>
            <person name="Grigoriev I.V."/>
            <person name="Guerin-Laguette A."/>
            <person name="Yu F."/>
            <person name="Martin F.M."/>
        </authorList>
    </citation>
    <scope>NUCLEOTIDE SEQUENCE</scope>
    <source>
        <strain evidence="1">QP</strain>
    </source>
</reference>
<dbReference type="AlphaFoldDB" id="A0AAD4LF14"/>
<organism evidence="1 2">
    <name type="scientific">Lactarius akahatsu</name>
    <dbReference type="NCBI Taxonomy" id="416441"/>
    <lineage>
        <taxon>Eukaryota</taxon>
        <taxon>Fungi</taxon>
        <taxon>Dikarya</taxon>
        <taxon>Basidiomycota</taxon>
        <taxon>Agaricomycotina</taxon>
        <taxon>Agaricomycetes</taxon>
        <taxon>Russulales</taxon>
        <taxon>Russulaceae</taxon>
        <taxon>Lactarius</taxon>
    </lineage>
</organism>
<gene>
    <name evidence="1" type="ORF">EDB92DRAFT_1152097</name>
</gene>